<reference evidence="1" key="1">
    <citation type="submission" date="2011-11" db="EMBL/GenBank/DDBJ databases">
        <title>Complete genome sequence of Candidatus Mycoplasma haemominutum.</title>
        <authorList>
            <person name="Barker E.N."/>
            <person name="Darby A.C."/>
            <person name="Helps C.R."/>
            <person name="Peters I.R."/>
            <person name="Hughes M.A."/>
            <person name="Radford A.D."/>
            <person name="Novacco M."/>
            <person name="Boretti F."/>
            <person name="Hofmann-Lehmann R."/>
            <person name="Tasker S."/>
        </authorList>
    </citation>
    <scope>NUCLEOTIDE SEQUENCE</scope>
    <source>
        <strain evidence="1">Birmingham 1</strain>
    </source>
</reference>
<dbReference type="HOGENOM" id="CLU_3133574_0_0_14"/>
<sequence>MFLLKLCLILAAVAGVSSAVTVPVVLHLQGKAARVDSSRGGGNQLSWMS</sequence>
<gene>
    <name evidence="1" type="ORF">MHM_04400</name>
</gene>
<accession>G8C3R0</accession>
<organism evidence="1">
    <name type="scientific">Candidatus Mycoplasma haematominutum 'Birmingham 1'</name>
    <dbReference type="NCBI Taxonomy" id="1116213"/>
    <lineage>
        <taxon>Bacteria</taxon>
        <taxon>Bacillati</taxon>
        <taxon>Mycoplasmatota</taxon>
        <taxon>Mollicutes</taxon>
        <taxon>Mycoplasmataceae</taxon>
        <taxon>Mycoplasma</taxon>
    </lineage>
</organism>
<dbReference type="PATRIC" id="fig|1116213.3.peg.475"/>
<proteinExistence type="predicted"/>
<name>G8C3R0_9MOLU</name>
<protein>
    <submittedName>
        <fullName evidence="1">Uncharacterized protein</fullName>
    </submittedName>
</protein>
<dbReference type="EMBL" id="HE613254">
    <property type="protein sequence ID" value="CCE66958.1"/>
    <property type="molecule type" value="Genomic_DNA"/>
</dbReference>
<dbReference type="KEGG" id="mhb:MHM_04400"/>
<evidence type="ECO:0000313" key="1">
    <source>
        <dbReference type="EMBL" id="CCE66958.1"/>
    </source>
</evidence>
<reference evidence="1" key="2">
    <citation type="submission" date="2011-11" db="EMBL/GenBank/DDBJ databases">
        <authorList>
            <person name="Barker E."/>
        </authorList>
    </citation>
    <scope>NUCLEOTIDE SEQUENCE</scope>
    <source>
        <strain evidence="1">Birmingham 1</strain>
    </source>
</reference>
<dbReference type="AlphaFoldDB" id="G8C3R0"/>